<name>A0A1M5WLH8_9BACT</name>
<protein>
    <submittedName>
        <fullName evidence="6">Uncharacterized membrane protein YkvA, DUF1232 family</fullName>
    </submittedName>
</protein>
<comment type="subcellular location">
    <subcellularLocation>
        <location evidence="1">Endomembrane system</location>
        <topology evidence="1">Multi-pass membrane protein</topology>
    </subcellularLocation>
</comment>
<organism evidence="6 7">
    <name type="scientific">Chryseolinea serpens</name>
    <dbReference type="NCBI Taxonomy" id="947013"/>
    <lineage>
        <taxon>Bacteria</taxon>
        <taxon>Pseudomonadati</taxon>
        <taxon>Bacteroidota</taxon>
        <taxon>Cytophagia</taxon>
        <taxon>Cytophagales</taxon>
        <taxon>Fulvivirgaceae</taxon>
        <taxon>Chryseolinea</taxon>
    </lineage>
</organism>
<sequence>MKNRFFELATRQAARLLGKPGRLKTLLLQFAGKVNTVKWGDVRIQAFREKFLVLGRLLRAYVVGDYREIPWKTMLTLVAALLYFVNPLDLIPDVIPVTGLTDDFAVLVWVYNAMRLEIDKFLAWEKAREVSL</sequence>
<reference evidence="6 7" key="1">
    <citation type="submission" date="2016-11" db="EMBL/GenBank/DDBJ databases">
        <authorList>
            <person name="Jaros S."/>
            <person name="Januszkiewicz K."/>
            <person name="Wedrychowicz H."/>
        </authorList>
    </citation>
    <scope>NUCLEOTIDE SEQUENCE [LARGE SCALE GENOMIC DNA]</scope>
    <source>
        <strain evidence="6 7">DSM 24574</strain>
    </source>
</reference>
<evidence type="ECO:0000256" key="2">
    <source>
        <dbReference type="ARBA" id="ARBA00022692"/>
    </source>
</evidence>
<dbReference type="GO" id="GO:0012505">
    <property type="term" value="C:endomembrane system"/>
    <property type="evidence" value="ECO:0007669"/>
    <property type="project" value="UniProtKB-SubCell"/>
</dbReference>
<dbReference type="OrthoDB" id="9800034at2"/>
<feature type="domain" description="DUF1232" evidence="5">
    <location>
        <begin position="75"/>
        <end position="109"/>
    </location>
</feature>
<gene>
    <name evidence="6" type="ORF">SAMN04488109_5815</name>
</gene>
<keyword evidence="3" id="KW-1133">Transmembrane helix</keyword>
<dbReference type="STRING" id="947013.SAMN04488109_5815"/>
<evidence type="ECO:0000313" key="6">
    <source>
        <dbReference type="EMBL" id="SHH88460.1"/>
    </source>
</evidence>
<dbReference type="AlphaFoldDB" id="A0A1M5WLH8"/>
<proteinExistence type="predicted"/>
<dbReference type="Pfam" id="PF06803">
    <property type="entry name" value="DUF1232"/>
    <property type="match status" value="1"/>
</dbReference>
<evidence type="ECO:0000256" key="4">
    <source>
        <dbReference type="ARBA" id="ARBA00023136"/>
    </source>
</evidence>
<dbReference type="RefSeq" id="WP_073141706.1">
    <property type="nucleotide sequence ID" value="NZ_FQWQ01000005.1"/>
</dbReference>
<dbReference type="Proteomes" id="UP000184212">
    <property type="component" value="Unassembled WGS sequence"/>
</dbReference>
<evidence type="ECO:0000313" key="7">
    <source>
        <dbReference type="Proteomes" id="UP000184212"/>
    </source>
</evidence>
<evidence type="ECO:0000259" key="5">
    <source>
        <dbReference type="Pfam" id="PF06803"/>
    </source>
</evidence>
<accession>A0A1M5WLH8</accession>
<keyword evidence="7" id="KW-1185">Reference proteome</keyword>
<keyword evidence="2" id="KW-0812">Transmembrane</keyword>
<dbReference type="InterPro" id="IPR010652">
    <property type="entry name" value="DUF1232"/>
</dbReference>
<keyword evidence="4" id="KW-0472">Membrane</keyword>
<evidence type="ECO:0000256" key="3">
    <source>
        <dbReference type="ARBA" id="ARBA00022989"/>
    </source>
</evidence>
<evidence type="ECO:0000256" key="1">
    <source>
        <dbReference type="ARBA" id="ARBA00004127"/>
    </source>
</evidence>
<dbReference type="EMBL" id="FQWQ01000005">
    <property type="protein sequence ID" value="SHH88460.1"/>
    <property type="molecule type" value="Genomic_DNA"/>
</dbReference>